<dbReference type="AlphaFoldDB" id="A0A9P8K0M1"/>
<dbReference type="EMBL" id="JAHFXS010000001">
    <property type="protein sequence ID" value="KAG9991779.1"/>
    <property type="molecule type" value="Genomic_DNA"/>
</dbReference>
<organism evidence="2 3">
    <name type="scientific">Aureobasidium melanogenum</name>
    <name type="common">Aureobasidium pullulans var. melanogenum</name>
    <dbReference type="NCBI Taxonomy" id="46634"/>
    <lineage>
        <taxon>Eukaryota</taxon>
        <taxon>Fungi</taxon>
        <taxon>Dikarya</taxon>
        <taxon>Ascomycota</taxon>
        <taxon>Pezizomycotina</taxon>
        <taxon>Dothideomycetes</taxon>
        <taxon>Dothideomycetidae</taxon>
        <taxon>Dothideales</taxon>
        <taxon>Saccotheciaceae</taxon>
        <taxon>Aureobasidium</taxon>
    </lineage>
</organism>
<gene>
    <name evidence="2" type="ORF">KCU98_g141</name>
</gene>
<sequence length="130" mass="14664">MLEATRNSSQKLELRQAVLLVNVGNIAVNQPTDESVQKNDEDVRPIAASSFVLPRCSRMWITTRYVESRVEKPVIPIKVGTWPTQILMADPVMNAEIEVREMKSTSQPRRTRPKKQTMAPTMIESADAIT</sequence>
<reference evidence="2" key="1">
    <citation type="journal article" date="2021" name="J Fungi (Basel)">
        <title>Virulence traits and population genomics of the black yeast Aureobasidium melanogenum.</title>
        <authorList>
            <person name="Cernosa A."/>
            <person name="Sun X."/>
            <person name="Gostincar C."/>
            <person name="Fang C."/>
            <person name="Gunde-Cimerman N."/>
            <person name="Song Z."/>
        </authorList>
    </citation>
    <scope>NUCLEOTIDE SEQUENCE</scope>
    <source>
        <strain evidence="2">EXF-9298</strain>
    </source>
</reference>
<feature type="non-terminal residue" evidence="2">
    <location>
        <position position="130"/>
    </location>
</feature>
<feature type="region of interest" description="Disordered" evidence="1">
    <location>
        <begin position="101"/>
        <end position="130"/>
    </location>
</feature>
<keyword evidence="3" id="KW-1185">Reference proteome</keyword>
<evidence type="ECO:0000313" key="2">
    <source>
        <dbReference type="EMBL" id="KAG9991779.1"/>
    </source>
</evidence>
<evidence type="ECO:0000256" key="1">
    <source>
        <dbReference type="SAM" id="MobiDB-lite"/>
    </source>
</evidence>
<name>A0A9P8K0M1_AURME</name>
<dbReference type="Proteomes" id="UP000729357">
    <property type="component" value="Unassembled WGS sequence"/>
</dbReference>
<accession>A0A9P8K0M1</accession>
<protein>
    <submittedName>
        <fullName evidence="2">Uncharacterized protein</fullName>
    </submittedName>
</protein>
<evidence type="ECO:0000313" key="3">
    <source>
        <dbReference type="Proteomes" id="UP000729357"/>
    </source>
</evidence>
<comment type="caution">
    <text evidence="2">The sequence shown here is derived from an EMBL/GenBank/DDBJ whole genome shotgun (WGS) entry which is preliminary data.</text>
</comment>
<reference evidence="2" key="2">
    <citation type="submission" date="2021-08" db="EMBL/GenBank/DDBJ databases">
        <authorList>
            <person name="Gostincar C."/>
            <person name="Sun X."/>
            <person name="Song Z."/>
            <person name="Gunde-Cimerman N."/>
        </authorList>
    </citation>
    <scope>NUCLEOTIDE SEQUENCE</scope>
    <source>
        <strain evidence="2">EXF-9298</strain>
    </source>
</reference>
<proteinExistence type="predicted"/>